<evidence type="ECO:0000313" key="1">
    <source>
        <dbReference type="EMBL" id="CAA2962497.1"/>
    </source>
</evidence>
<evidence type="ECO:0000313" key="2">
    <source>
        <dbReference type="Proteomes" id="UP000594638"/>
    </source>
</evidence>
<reference evidence="1 2" key="1">
    <citation type="submission" date="2019-12" db="EMBL/GenBank/DDBJ databases">
        <authorList>
            <person name="Alioto T."/>
            <person name="Alioto T."/>
            <person name="Gomez Garrido J."/>
        </authorList>
    </citation>
    <scope>NUCLEOTIDE SEQUENCE [LARGE SCALE GENOMIC DNA]</scope>
</reference>
<gene>
    <name evidence="1" type="ORF">OLEA9_A110674</name>
</gene>
<organism evidence="1 2">
    <name type="scientific">Olea europaea subsp. europaea</name>
    <dbReference type="NCBI Taxonomy" id="158383"/>
    <lineage>
        <taxon>Eukaryota</taxon>
        <taxon>Viridiplantae</taxon>
        <taxon>Streptophyta</taxon>
        <taxon>Embryophyta</taxon>
        <taxon>Tracheophyta</taxon>
        <taxon>Spermatophyta</taxon>
        <taxon>Magnoliopsida</taxon>
        <taxon>eudicotyledons</taxon>
        <taxon>Gunneridae</taxon>
        <taxon>Pentapetalae</taxon>
        <taxon>asterids</taxon>
        <taxon>lamiids</taxon>
        <taxon>Lamiales</taxon>
        <taxon>Oleaceae</taxon>
        <taxon>Oleeae</taxon>
        <taxon>Olea</taxon>
    </lineage>
</organism>
<keyword evidence="2" id="KW-1185">Reference proteome</keyword>
<dbReference type="Proteomes" id="UP000594638">
    <property type="component" value="Unassembled WGS sequence"/>
</dbReference>
<accession>A0A8S0Q429</accession>
<dbReference type="EMBL" id="CACTIH010001045">
    <property type="protein sequence ID" value="CAA2962497.1"/>
    <property type="molecule type" value="Genomic_DNA"/>
</dbReference>
<name>A0A8S0Q429_OLEEU</name>
<dbReference type="Gramene" id="OE9A110674T1">
    <property type="protein sequence ID" value="OE9A110674C1"/>
    <property type="gene ID" value="OE9A110674"/>
</dbReference>
<protein>
    <submittedName>
        <fullName evidence="1">Uncharacterized protein</fullName>
    </submittedName>
</protein>
<sequence>MAASEDGRWRPPPDRVDEVRAVALHILDLARPAARTVGYAIGLHGSLERDVDLIAVPWTEDAADELAVVSAIQQAITDNLGQCYRSHPSQVDEKPHGRRAWILYFQGAVETENGAYPFVDLSVLPRR</sequence>
<comment type="caution">
    <text evidence="1">The sequence shown here is derived from an EMBL/GenBank/DDBJ whole genome shotgun (WGS) entry which is preliminary data.</text>
</comment>
<dbReference type="AlphaFoldDB" id="A0A8S0Q429"/>
<proteinExistence type="predicted"/>